<dbReference type="PANTHER" id="PTHR30620:SF16">
    <property type="entry name" value="LYSOSOMAL BETA GLUCOSIDASE"/>
    <property type="match status" value="1"/>
</dbReference>
<gene>
    <name evidence="8" type="primary">bglX</name>
    <name evidence="8" type="ORF">AMST5_02545</name>
</gene>
<dbReference type="SMART" id="SM01217">
    <property type="entry name" value="Fn3_like"/>
    <property type="match status" value="1"/>
</dbReference>
<accession>A0AA48M0D8</accession>
<evidence type="ECO:0000256" key="6">
    <source>
        <dbReference type="ARBA" id="ARBA00023295"/>
    </source>
</evidence>
<keyword evidence="4" id="KW-0732">Signal</keyword>
<dbReference type="PRINTS" id="PR00133">
    <property type="entry name" value="GLHYDRLASE3"/>
</dbReference>
<comment type="catalytic activity">
    <reaction evidence="1">
        <text>Hydrolysis of terminal, non-reducing beta-D-glucosyl residues with release of beta-D-glucose.</text>
        <dbReference type="EC" id="3.2.1.21"/>
    </reaction>
</comment>
<dbReference type="Pfam" id="PF14310">
    <property type="entry name" value="Fn3-like"/>
    <property type="match status" value="1"/>
</dbReference>
<comment type="similarity">
    <text evidence="2">Belongs to the glycosyl hydrolase 3 family.</text>
</comment>
<evidence type="ECO:0000256" key="4">
    <source>
        <dbReference type="ARBA" id="ARBA00022729"/>
    </source>
</evidence>
<feature type="domain" description="Fibronectin type III-like" evidence="7">
    <location>
        <begin position="624"/>
        <end position="693"/>
    </location>
</feature>
<evidence type="ECO:0000256" key="5">
    <source>
        <dbReference type="ARBA" id="ARBA00022801"/>
    </source>
</evidence>
<dbReference type="SUPFAM" id="SSF51445">
    <property type="entry name" value="(Trans)glycosidases"/>
    <property type="match status" value="1"/>
</dbReference>
<dbReference type="InterPro" id="IPR036881">
    <property type="entry name" value="Glyco_hydro_3_C_sf"/>
</dbReference>
<dbReference type="InterPro" id="IPR017853">
    <property type="entry name" value="GH"/>
</dbReference>
<dbReference type="PANTHER" id="PTHR30620">
    <property type="entry name" value="PERIPLASMIC BETA-GLUCOSIDASE-RELATED"/>
    <property type="match status" value="1"/>
</dbReference>
<dbReference type="GO" id="GO:0008422">
    <property type="term" value="F:beta-glucosidase activity"/>
    <property type="evidence" value="ECO:0007669"/>
    <property type="project" value="UniProtKB-EC"/>
</dbReference>
<dbReference type="InterPro" id="IPR051915">
    <property type="entry name" value="Cellulose_Degrad_GH3"/>
</dbReference>
<evidence type="ECO:0000256" key="1">
    <source>
        <dbReference type="ARBA" id="ARBA00000448"/>
    </source>
</evidence>
<organism evidence="8">
    <name type="scientific">freshwater sediment metagenome</name>
    <dbReference type="NCBI Taxonomy" id="556182"/>
    <lineage>
        <taxon>unclassified sequences</taxon>
        <taxon>metagenomes</taxon>
        <taxon>ecological metagenomes</taxon>
    </lineage>
</organism>
<name>A0AA48M0D8_9ZZZZ</name>
<proteinExistence type="inferred from homology"/>
<dbReference type="Gene3D" id="3.40.50.1700">
    <property type="entry name" value="Glycoside hydrolase family 3 C-terminal domain"/>
    <property type="match status" value="1"/>
</dbReference>
<evidence type="ECO:0000259" key="7">
    <source>
        <dbReference type="SMART" id="SM01217"/>
    </source>
</evidence>
<protein>
    <recommendedName>
        <fullName evidence="3">beta-glucosidase</fullName>
        <ecNumber evidence="3">3.2.1.21</ecNumber>
    </recommendedName>
</protein>
<keyword evidence="6 8" id="KW-0326">Glycosidase</keyword>
<dbReference type="GO" id="GO:0009251">
    <property type="term" value="P:glucan catabolic process"/>
    <property type="evidence" value="ECO:0007669"/>
    <property type="project" value="TreeGrafter"/>
</dbReference>
<dbReference type="EMBL" id="OY288114">
    <property type="protein sequence ID" value="CAJ0873838.1"/>
    <property type="molecule type" value="Genomic_DNA"/>
</dbReference>
<dbReference type="Pfam" id="PF00933">
    <property type="entry name" value="Glyco_hydro_3"/>
    <property type="match status" value="1"/>
</dbReference>
<dbReference type="InterPro" id="IPR013783">
    <property type="entry name" value="Ig-like_fold"/>
</dbReference>
<dbReference type="SUPFAM" id="SSF52279">
    <property type="entry name" value="Beta-D-glucan exohydrolase, C-terminal domain"/>
    <property type="match status" value="1"/>
</dbReference>
<dbReference type="InterPro" id="IPR001764">
    <property type="entry name" value="Glyco_hydro_3_N"/>
</dbReference>
<dbReference type="InterPro" id="IPR002772">
    <property type="entry name" value="Glyco_hydro_3_C"/>
</dbReference>
<dbReference type="Pfam" id="PF01915">
    <property type="entry name" value="Glyco_hydro_3_C"/>
    <property type="match status" value="1"/>
</dbReference>
<keyword evidence="5 8" id="KW-0378">Hydrolase</keyword>
<dbReference type="AlphaFoldDB" id="A0AA48M0D8"/>
<evidence type="ECO:0000256" key="2">
    <source>
        <dbReference type="ARBA" id="ARBA00005336"/>
    </source>
</evidence>
<sequence length="724" mass="76803">MGRVESLLSKMTLREKVGQLNLVTAGQVVTGPSESGDVMANIRAGNVGGVFNIWGREAVAVLQKAAVEESRLGIPLFFGLDVLHGFRTIFPVPLAEASAFDPKLWEETARAAAEEAAAEGIDLTFAPMLDICRDPRWGRIVEGPGEDPRVGAKFAQAKIRGFQGAGLSSRVALAATAKHFCGGGAAQAGRDYAAVDMSDRELHETYLPPFAAAVEAGCAAVMPAFNSLAGIPLTAHGALITGWLREKHGFDGVVISDYTAIPELIQHGVAADEVEAAALALKAGVDVDMVSRCYLRLPEALSRGRVADADIDAAVRRVLALKEKLGLLDDPYVRLKPPRVPRKTWSELARDAARRSIVLLTNRGALPLDTNIRRLAVVGPLADARADMLGPWSAAGDPANVVTTLDALRAAWTHGELVYHQGVDVESDDASGIGAARALCETADAVALCLGESAGMSGEAASRARLGLPGRQRELAQAVLSAGPPVVLVLSAGRPLMIADLVEQVAAVVASWQLGDRAGDAIADVLLGRFNPSGRLAITWPRDIGQVPIYYATRSTGRPPQSTDPFTSKYLDLSNDPLFHFGHGLSFASVSLKNLRATPEELDGDATVRIEVEASNDGKVATEETIFLFLHDAVASVARPMMELKEWAKVALSPGETRTVSFLLDRSHFQFLDRTLDPVVEAGDFDVMVGLNADSKSALGTKIRLRGPTLSAGRPSDGITRVLG</sequence>
<dbReference type="Gene3D" id="3.20.20.300">
    <property type="entry name" value="Glycoside hydrolase, family 3, N-terminal domain"/>
    <property type="match status" value="1"/>
</dbReference>
<evidence type="ECO:0000256" key="3">
    <source>
        <dbReference type="ARBA" id="ARBA00012744"/>
    </source>
</evidence>
<dbReference type="InterPro" id="IPR036962">
    <property type="entry name" value="Glyco_hydro_3_N_sf"/>
</dbReference>
<dbReference type="InterPro" id="IPR026891">
    <property type="entry name" value="Fn3-like"/>
</dbReference>
<dbReference type="Gene3D" id="2.60.40.10">
    <property type="entry name" value="Immunoglobulins"/>
    <property type="match status" value="1"/>
</dbReference>
<evidence type="ECO:0000313" key="8">
    <source>
        <dbReference type="EMBL" id="CAJ0873838.1"/>
    </source>
</evidence>
<dbReference type="EC" id="3.2.1.21" evidence="3"/>
<dbReference type="FunFam" id="3.20.20.300:FF:000005">
    <property type="entry name" value="Periplasmic beta-glucosidase"/>
    <property type="match status" value="1"/>
</dbReference>
<reference evidence="8" key="1">
    <citation type="submission" date="2023-07" db="EMBL/GenBank/DDBJ databases">
        <authorList>
            <person name="Pelsma A.J. K."/>
        </authorList>
    </citation>
    <scope>NUCLEOTIDE SEQUENCE</scope>
</reference>